<reference evidence="3" key="1">
    <citation type="submission" date="2017-08" db="EMBL/GenBank/DDBJ databases">
        <title>A dynamic microbial community with high functional redundancy inhabits the cold, oxic subseafloor aquifer.</title>
        <authorList>
            <person name="Tully B.J."/>
            <person name="Wheat C.G."/>
            <person name="Glazer B.T."/>
            <person name="Huber J.A."/>
        </authorList>
    </citation>
    <scope>NUCLEOTIDE SEQUENCE [LARGE SCALE GENOMIC DNA]</scope>
</reference>
<dbReference type="EMBL" id="NVSR01000094">
    <property type="protein sequence ID" value="PCI26392.1"/>
    <property type="molecule type" value="Genomic_DNA"/>
</dbReference>
<gene>
    <name evidence="2" type="ORF">COB67_10095</name>
</gene>
<evidence type="ECO:0000313" key="3">
    <source>
        <dbReference type="Proteomes" id="UP000218113"/>
    </source>
</evidence>
<sequence length="232" mass="27552">MDKEKLEKAILQMLDYSQTKDEFMHFLEQENLELYLYRGKLTGVIYKNRKYRFSTLGVPKEQLWNLEKGKKQIKTQSLSQKKQKLSLIKSVASNKYLENHLKEQNKVQQKQWFESIRSQTNQVNIQQSVIMKKKEKKKIIGILLKEAKTVRQLIYFAQKVGFSPYEKRGVVAGFSFHNQDYNFVELGVQEEITRLRALEKQREQKKQAQEKEIRNRNLGVNITLDIGLDFFL</sequence>
<organism evidence="2 3">
    <name type="scientific">SAR324 cluster bacterium</name>
    <dbReference type="NCBI Taxonomy" id="2024889"/>
    <lineage>
        <taxon>Bacteria</taxon>
        <taxon>Deltaproteobacteria</taxon>
        <taxon>SAR324 cluster</taxon>
    </lineage>
</organism>
<evidence type="ECO:0000313" key="2">
    <source>
        <dbReference type="EMBL" id="PCI26392.1"/>
    </source>
</evidence>
<protein>
    <submittedName>
        <fullName evidence="2">Uncharacterized protein</fullName>
    </submittedName>
</protein>
<feature type="coiled-coil region" evidence="1">
    <location>
        <begin position="188"/>
        <end position="215"/>
    </location>
</feature>
<dbReference type="AlphaFoldDB" id="A0A2A4SYR8"/>
<evidence type="ECO:0000256" key="1">
    <source>
        <dbReference type="SAM" id="Coils"/>
    </source>
</evidence>
<keyword evidence="1" id="KW-0175">Coiled coil</keyword>
<comment type="caution">
    <text evidence="2">The sequence shown here is derived from an EMBL/GenBank/DDBJ whole genome shotgun (WGS) entry which is preliminary data.</text>
</comment>
<proteinExistence type="predicted"/>
<dbReference type="Proteomes" id="UP000218113">
    <property type="component" value="Unassembled WGS sequence"/>
</dbReference>
<accession>A0A2A4SYR8</accession>
<name>A0A2A4SYR8_9DELT</name>